<dbReference type="OrthoDB" id="5394108at2759"/>
<gene>
    <name evidence="2" type="ORF">BO70DRAFT_348521</name>
</gene>
<feature type="region of interest" description="Disordered" evidence="1">
    <location>
        <begin position="667"/>
        <end position="972"/>
    </location>
</feature>
<dbReference type="Proteomes" id="UP000247233">
    <property type="component" value="Unassembled WGS sequence"/>
</dbReference>
<feature type="compositionally biased region" description="Low complexity" evidence="1">
    <location>
        <begin position="893"/>
        <end position="910"/>
    </location>
</feature>
<feature type="region of interest" description="Disordered" evidence="1">
    <location>
        <begin position="493"/>
        <end position="569"/>
    </location>
</feature>
<dbReference type="AlphaFoldDB" id="A0A317X0B5"/>
<dbReference type="RefSeq" id="XP_025403825.1">
    <property type="nucleotide sequence ID" value="XM_025541614.1"/>
</dbReference>
<feature type="compositionally biased region" description="Polar residues" evidence="1">
    <location>
        <begin position="393"/>
        <end position="402"/>
    </location>
</feature>
<feature type="region of interest" description="Disordered" evidence="1">
    <location>
        <begin position="1"/>
        <end position="245"/>
    </location>
</feature>
<organism evidence="2 3">
    <name type="scientific">Aspergillus heteromorphus CBS 117.55</name>
    <dbReference type="NCBI Taxonomy" id="1448321"/>
    <lineage>
        <taxon>Eukaryota</taxon>
        <taxon>Fungi</taxon>
        <taxon>Dikarya</taxon>
        <taxon>Ascomycota</taxon>
        <taxon>Pezizomycotina</taxon>
        <taxon>Eurotiomycetes</taxon>
        <taxon>Eurotiomycetidae</taxon>
        <taxon>Eurotiales</taxon>
        <taxon>Aspergillaceae</taxon>
        <taxon>Aspergillus</taxon>
        <taxon>Aspergillus subgen. Circumdati</taxon>
    </lineage>
</organism>
<keyword evidence="3" id="KW-1185">Reference proteome</keyword>
<feature type="region of interest" description="Disordered" evidence="1">
    <location>
        <begin position="292"/>
        <end position="317"/>
    </location>
</feature>
<proteinExistence type="predicted"/>
<evidence type="ECO:0000256" key="1">
    <source>
        <dbReference type="SAM" id="MobiDB-lite"/>
    </source>
</evidence>
<dbReference type="EMBL" id="MSFL01000001">
    <property type="protein sequence ID" value="PWY92086.1"/>
    <property type="molecule type" value="Genomic_DNA"/>
</dbReference>
<feature type="compositionally biased region" description="Polar residues" evidence="1">
    <location>
        <begin position="611"/>
        <end position="630"/>
    </location>
</feature>
<feature type="compositionally biased region" description="Polar residues" evidence="1">
    <location>
        <begin position="31"/>
        <end position="46"/>
    </location>
</feature>
<feature type="compositionally biased region" description="Basic and acidic residues" evidence="1">
    <location>
        <begin position="117"/>
        <end position="133"/>
    </location>
</feature>
<feature type="compositionally biased region" description="Basic and acidic residues" evidence="1">
    <location>
        <begin position="941"/>
        <end position="958"/>
    </location>
</feature>
<feature type="compositionally biased region" description="Polar residues" evidence="1">
    <location>
        <begin position="708"/>
        <end position="732"/>
    </location>
</feature>
<sequence length="1093" mass="118986">MRTRSQQASPGGLVSLDDDRVPRRTRSTRSNTQQDATISATSSQYATRAKSQRATKKGDSTAKKSTTKAQSRKATSTKRTTRRSTRNADKAASDEDVQTHHEEEATVPSTLEADNNDSEKNIEPPRTEPKESDPESSSPMDPSPKDADEDDTPDSRGAWAVSCLQPLLDDLSSVGSPLSERSKTPSLASEDQTEAVLAPRTAQESGAIDIEFPEGNDKRSTSTPVAGDRTLEPPAGQTVTGPMEWRRTEVITSISSEQSASVADSGEEAVVEDEQVEALISAFAGLSLDSVTPRSSNEAAVPLMESTPTPTGELAGPLNWAQQVPSTSYVHRITGQLVEGPSASVELARVAKAPSTPQDGVRDYFLRKRRREVQVLSPLREESPDPGSGAPNVVSSLGSPGKQTMKAKRKKLTRRVANKKRAISEISDEAEPETPVANKRRNLGPPGSTPYRPATRPRALTANIAPHSERRRRRAVEREGRIHSTVFRVSQLLDQQAADRQRQASELSASPSPFPQPPQSKFDFSIDGDHSSNRGVEQNQTSAASSSEQLSTVQQPSTPERTHRGWNIRGLLNSVPRRFSRILHPFGGSPERAEVSEPVPPQPSSERITRTLRTQSSQPQPTVSENQVQTSRSPSEEPPKKRPRRSWSLFPTPIDRSLYLGDIYKKDTSNKNISKTEPATSSSAPSESRSTEELPMPLSVEEPKPQEPTVSDSQASVTRGREVTSQQASEAQETPKKRKRSPSPDVIPNPPGCSYGMDLDYFCYSSESEDEQETSSRIEPKKTGILAKTAVRSALRSERPSSKKVRFDASPENTPSKLRQRARATDPYRGRHFIGMGSDSNSLSTPETPTRAPDSAPAPALEVEDPRSRPGFVPNTQGTFQLDYDAFSDDSESSGSAGASPAANLSAPSPQTATPVAAQTPEPRPTPRPAPAFALPSTPAKIDDEALARARSQAEKYKPKTPSGLRTASRYSSPLTATPDMVPMSVAATPVPASAAVPAPQSEHRPIEDFGDDEFAREAQWLYENCPSGDLRDLEWPQPVTYEEQGFSREAIEFVNEVWDPSVVDYAYDNIWTPGLEAFKRELEMGMSEATLA</sequence>
<feature type="compositionally biased region" description="Low complexity" evidence="1">
    <location>
        <begin position="675"/>
        <end position="688"/>
    </location>
</feature>
<dbReference type="VEuPathDB" id="FungiDB:BO70DRAFT_348521"/>
<accession>A0A317X0B5</accession>
<evidence type="ECO:0000313" key="2">
    <source>
        <dbReference type="EMBL" id="PWY92086.1"/>
    </source>
</evidence>
<name>A0A317X0B5_9EURO</name>
<feature type="compositionally biased region" description="Polar residues" evidence="1">
    <location>
        <begin position="838"/>
        <end position="848"/>
    </location>
</feature>
<feature type="compositionally biased region" description="Polar residues" evidence="1">
    <location>
        <begin position="533"/>
        <end position="559"/>
    </location>
</feature>
<dbReference type="GeneID" id="37063851"/>
<protein>
    <submittedName>
        <fullName evidence="2">Uncharacterized protein</fullName>
    </submittedName>
</protein>
<reference evidence="2 3" key="1">
    <citation type="submission" date="2016-12" db="EMBL/GenBank/DDBJ databases">
        <title>The genomes of Aspergillus section Nigri reveals drivers in fungal speciation.</title>
        <authorList>
            <consortium name="DOE Joint Genome Institute"/>
            <person name="Vesth T.C."/>
            <person name="Nybo J."/>
            <person name="Theobald S."/>
            <person name="Brandl J."/>
            <person name="Frisvad J.C."/>
            <person name="Nielsen K.F."/>
            <person name="Lyhne E.K."/>
            <person name="Kogle M.E."/>
            <person name="Kuo A."/>
            <person name="Riley R."/>
            <person name="Clum A."/>
            <person name="Nolan M."/>
            <person name="Lipzen A."/>
            <person name="Salamov A."/>
            <person name="Henrissat B."/>
            <person name="Wiebenga A."/>
            <person name="De Vries R.P."/>
            <person name="Grigoriev I.V."/>
            <person name="Mortensen U.H."/>
            <person name="Andersen M.R."/>
            <person name="Baker S.E."/>
        </authorList>
    </citation>
    <scope>NUCLEOTIDE SEQUENCE [LARGE SCALE GENOMIC DNA]</scope>
    <source>
        <strain evidence="2 3">CBS 117.55</strain>
    </source>
</reference>
<comment type="caution">
    <text evidence="2">The sequence shown here is derived from an EMBL/GenBank/DDBJ whole genome shotgun (WGS) entry which is preliminary data.</text>
</comment>
<dbReference type="STRING" id="1448321.A0A317X0B5"/>
<evidence type="ECO:0000313" key="3">
    <source>
        <dbReference type="Proteomes" id="UP000247233"/>
    </source>
</evidence>
<feature type="compositionally biased region" description="Basic residues" evidence="1">
    <location>
        <begin position="75"/>
        <end position="85"/>
    </location>
</feature>
<feature type="compositionally biased region" description="Basic and acidic residues" evidence="1">
    <location>
        <begin position="86"/>
        <end position="104"/>
    </location>
</feature>
<feature type="region of interest" description="Disordered" evidence="1">
    <location>
        <begin position="582"/>
        <end position="652"/>
    </location>
</feature>
<feature type="compositionally biased region" description="Basic and acidic residues" evidence="1">
    <location>
        <begin position="795"/>
        <end position="809"/>
    </location>
</feature>
<feature type="region of interest" description="Disordered" evidence="1">
    <location>
        <begin position="375"/>
        <end position="479"/>
    </location>
</feature>
<feature type="compositionally biased region" description="Basic residues" evidence="1">
    <location>
        <begin position="405"/>
        <end position="421"/>
    </location>
</feature>